<keyword evidence="5" id="KW-1185">Reference proteome</keyword>
<organism evidence="4 5">
    <name type="scientific">Marchantia polymorpha</name>
    <name type="common">Common liverwort</name>
    <name type="synonym">Marchantia aquatica</name>
    <dbReference type="NCBI Taxonomy" id="3197"/>
    <lineage>
        <taxon>Eukaryota</taxon>
        <taxon>Viridiplantae</taxon>
        <taxon>Streptophyta</taxon>
        <taxon>Embryophyta</taxon>
        <taxon>Marchantiophyta</taxon>
        <taxon>Marchantiopsida</taxon>
        <taxon>Marchantiidae</taxon>
        <taxon>Marchantiales</taxon>
        <taxon>Marchantiaceae</taxon>
        <taxon>Marchantia</taxon>
    </lineage>
</organism>
<evidence type="ECO:0000313" key="4">
    <source>
        <dbReference type="EMBL" id="PTQ41857.1"/>
    </source>
</evidence>
<proteinExistence type="predicted"/>
<dbReference type="OrthoDB" id="1866990at2759"/>
<accession>A0A2R6X6Y2</accession>
<dbReference type="PANTHER" id="PTHR36384">
    <property type="entry name" value="SAWADEE PROTEIN"/>
    <property type="match status" value="1"/>
</dbReference>
<name>A0A2R6X6Y2_MARPO</name>
<dbReference type="PANTHER" id="PTHR36384:SF1">
    <property type="entry name" value="SAWADEE PROTEIN"/>
    <property type="match status" value="1"/>
</dbReference>
<dbReference type="EMBL" id="KZ772704">
    <property type="protein sequence ID" value="PTQ41857.1"/>
    <property type="molecule type" value="Genomic_DNA"/>
</dbReference>
<feature type="domain" description="SAWADEE" evidence="3">
    <location>
        <begin position="222"/>
        <end position="308"/>
    </location>
</feature>
<dbReference type="GO" id="GO:0003682">
    <property type="term" value="F:chromatin binding"/>
    <property type="evidence" value="ECO:0007669"/>
    <property type="project" value="InterPro"/>
</dbReference>
<evidence type="ECO:0000313" key="5">
    <source>
        <dbReference type="Proteomes" id="UP000244005"/>
    </source>
</evidence>
<feature type="region of interest" description="Disordered" evidence="1">
    <location>
        <begin position="1"/>
        <end position="20"/>
    </location>
</feature>
<reference evidence="5" key="1">
    <citation type="journal article" date="2017" name="Cell">
        <title>Insights into land plant evolution garnered from the Marchantia polymorpha genome.</title>
        <authorList>
            <person name="Bowman J.L."/>
            <person name="Kohchi T."/>
            <person name="Yamato K.T."/>
            <person name="Jenkins J."/>
            <person name="Shu S."/>
            <person name="Ishizaki K."/>
            <person name="Yamaoka S."/>
            <person name="Nishihama R."/>
            <person name="Nakamura Y."/>
            <person name="Berger F."/>
            <person name="Adam C."/>
            <person name="Aki S.S."/>
            <person name="Althoff F."/>
            <person name="Araki T."/>
            <person name="Arteaga-Vazquez M.A."/>
            <person name="Balasubrmanian S."/>
            <person name="Barry K."/>
            <person name="Bauer D."/>
            <person name="Boehm C.R."/>
            <person name="Briginshaw L."/>
            <person name="Caballero-Perez J."/>
            <person name="Catarino B."/>
            <person name="Chen F."/>
            <person name="Chiyoda S."/>
            <person name="Chovatia M."/>
            <person name="Davies K.M."/>
            <person name="Delmans M."/>
            <person name="Demura T."/>
            <person name="Dierschke T."/>
            <person name="Dolan L."/>
            <person name="Dorantes-Acosta A.E."/>
            <person name="Eklund D.M."/>
            <person name="Florent S.N."/>
            <person name="Flores-Sandoval E."/>
            <person name="Fujiyama A."/>
            <person name="Fukuzawa H."/>
            <person name="Galik B."/>
            <person name="Grimanelli D."/>
            <person name="Grimwood J."/>
            <person name="Grossniklaus U."/>
            <person name="Hamada T."/>
            <person name="Haseloff J."/>
            <person name="Hetherington A.J."/>
            <person name="Higo A."/>
            <person name="Hirakawa Y."/>
            <person name="Hundley H.N."/>
            <person name="Ikeda Y."/>
            <person name="Inoue K."/>
            <person name="Inoue S.I."/>
            <person name="Ishida S."/>
            <person name="Jia Q."/>
            <person name="Kakita M."/>
            <person name="Kanazawa T."/>
            <person name="Kawai Y."/>
            <person name="Kawashima T."/>
            <person name="Kennedy M."/>
            <person name="Kinose K."/>
            <person name="Kinoshita T."/>
            <person name="Kohara Y."/>
            <person name="Koide E."/>
            <person name="Komatsu K."/>
            <person name="Kopischke S."/>
            <person name="Kubo M."/>
            <person name="Kyozuka J."/>
            <person name="Lagercrantz U."/>
            <person name="Lin S.S."/>
            <person name="Lindquist E."/>
            <person name="Lipzen A.M."/>
            <person name="Lu C.W."/>
            <person name="De Luna E."/>
            <person name="Martienssen R.A."/>
            <person name="Minamino N."/>
            <person name="Mizutani M."/>
            <person name="Mizutani M."/>
            <person name="Mochizuki N."/>
            <person name="Monte I."/>
            <person name="Mosher R."/>
            <person name="Nagasaki H."/>
            <person name="Nakagami H."/>
            <person name="Naramoto S."/>
            <person name="Nishitani K."/>
            <person name="Ohtani M."/>
            <person name="Okamoto T."/>
            <person name="Okumura M."/>
            <person name="Phillips J."/>
            <person name="Pollak B."/>
            <person name="Reinders A."/>
            <person name="Rovekamp M."/>
            <person name="Sano R."/>
            <person name="Sawa S."/>
            <person name="Schmid M.W."/>
            <person name="Shirakawa M."/>
            <person name="Solano R."/>
            <person name="Spunde A."/>
            <person name="Suetsugu N."/>
            <person name="Sugano S."/>
            <person name="Sugiyama A."/>
            <person name="Sun R."/>
            <person name="Suzuki Y."/>
            <person name="Takenaka M."/>
            <person name="Takezawa D."/>
            <person name="Tomogane H."/>
            <person name="Tsuzuki M."/>
            <person name="Ueda T."/>
            <person name="Umeda M."/>
            <person name="Ward J.M."/>
            <person name="Watanabe Y."/>
            <person name="Yazaki K."/>
            <person name="Yokoyama R."/>
            <person name="Yoshitake Y."/>
            <person name="Yotsui I."/>
            <person name="Zachgo S."/>
            <person name="Schmutz J."/>
        </authorList>
    </citation>
    <scope>NUCLEOTIDE SEQUENCE [LARGE SCALE GENOMIC DNA]</scope>
    <source>
        <strain evidence="5">Tak-1</strain>
    </source>
</reference>
<keyword evidence="2" id="KW-1133">Transmembrane helix</keyword>
<evidence type="ECO:0000259" key="3">
    <source>
        <dbReference type="Pfam" id="PF16719"/>
    </source>
</evidence>
<keyword evidence="2" id="KW-0812">Transmembrane</keyword>
<dbReference type="InterPro" id="IPR032001">
    <property type="entry name" value="SAWADEE_dom"/>
</dbReference>
<keyword evidence="2" id="KW-0472">Membrane</keyword>
<sequence>MGWQQYRRPKMAGPHSIPEQAPRALHAVGPSGSGRVLRTSEPFTYILASENLEVFAKLGILTCNWDYKRRYSLEFVLAGTVRSLMSLEQLEVKCVADEAWYDDDVEIYRNTPSGPSGPSGGFEVVAAGDAGSVVRIVRLVGDLPPSAVHLAAAVSNPVRFSAASADPRKWWVAAGVTSCYGGTTVRYIQMTARGNSNRRQPFNPIYGNLLAKRIGNVEILDDGILVRYDGFNEDDEVWDIAYLRKDSGNVQDVIRLSFKKGMVTCVKKEEEVKYFDARIVNVARNPHTFEEERTCVFEAHWITGPHKKEFGSPYNYLFFTFVYLIPVTSNLLLFI</sequence>
<evidence type="ECO:0000256" key="1">
    <source>
        <dbReference type="SAM" id="MobiDB-lite"/>
    </source>
</evidence>
<dbReference type="Pfam" id="PF16719">
    <property type="entry name" value="SAWADEE"/>
    <property type="match status" value="1"/>
</dbReference>
<dbReference type="AlphaFoldDB" id="A0A2R6X6Y2"/>
<gene>
    <name evidence="4" type="ORF">MARPO_0032s0053</name>
</gene>
<feature type="transmembrane region" description="Helical" evidence="2">
    <location>
        <begin position="316"/>
        <end position="334"/>
    </location>
</feature>
<evidence type="ECO:0000256" key="2">
    <source>
        <dbReference type="SAM" id="Phobius"/>
    </source>
</evidence>
<dbReference type="Proteomes" id="UP000244005">
    <property type="component" value="Unassembled WGS sequence"/>
</dbReference>
<protein>
    <recommendedName>
        <fullName evidence="3">SAWADEE domain-containing protein</fullName>
    </recommendedName>
</protein>